<keyword evidence="3" id="KW-1185">Reference proteome</keyword>
<sequence length="106" mass="11670">MAVTLAEAAVLFENQLSRAIHEMFVQESPILDRLPLMPIEGNAYATTRSRRCPVSRSVVSARHTPSRPARSSSPRASGEGRKRTLPLCIRYLRPEAAASPVTENGR</sequence>
<evidence type="ECO:0000313" key="2">
    <source>
        <dbReference type="EMBL" id="GAC61797.1"/>
    </source>
</evidence>
<organism evidence="2 3">
    <name type="scientific">Gordonia sihwensis NBRC 108236</name>
    <dbReference type="NCBI Taxonomy" id="1223544"/>
    <lineage>
        <taxon>Bacteria</taxon>
        <taxon>Bacillati</taxon>
        <taxon>Actinomycetota</taxon>
        <taxon>Actinomycetes</taxon>
        <taxon>Mycobacteriales</taxon>
        <taxon>Gordoniaceae</taxon>
        <taxon>Gordonia</taxon>
    </lineage>
</organism>
<dbReference type="EMBL" id="BANU01000021">
    <property type="protein sequence ID" value="GAC61797.1"/>
    <property type="molecule type" value="Genomic_DNA"/>
</dbReference>
<evidence type="ECO:0000256" key="1">
    <source>
        <dbReference type="SAM" id="MobiDB-lite"/>
    </source>
</evidence>
<reference evidence="2 3" key="1">
    <citation type="submission" date="2012-12" db="EMBL/GenBank/DDBJ databases">
        <title>Whole genome shotgun sequence of Gordonia sihwensis NBRC 108236.</title>
        <authorList>
            <person name="Yoshida I."/>
            <person name="Hosoyama A."/>
            <person name="Tsuchikane K."/>
            <person name="Ando Y."/>
            <person name="Baba S."/>
            <person name="Ohji S."/>
            <person name="Hamada M."/>
            <person name="Tamura T."/>
            <person name="Yamazoe A."/>
            <person name="Yamazaki S."/>
            <person name="Fujita N."/>
        </authorList>
    </citation>
    <scope>NUCLEOTIDE SEQUENCE [LARGE SCALE GENOMIC DNA]</scope>
    <source>
        <strain evidence="2 3">NBRC 108236</strain>
    </source>
</reference>
<accession>L7LNV5</accession>
<comment type="caution">
    <text evidence="2">The sequence shown here is derived from an EMBL/GenBank/DDBJ whole genome shotgun (WGS) entry which is preliminary data.</text>
</comment>
<dbReference type="Proteomes" id="UP000035083">
    <property type="component" value="Unassembled WGS sequence"/>
</dbReference>
<proteinExistence type="predicted"/>
<evidence type="ECO:0000313" key="3">
    <source>
        <dbReference type="Proteomes" id="UP000035083"/>
    </source>
</evidence>
<dbReference type="AlphaFoldDB" id="L7LNV5"/>
<feature type="region of interest" description="Disordered" evidence="1">
    <location>
        <begin position="47"/>
        <end position="86"/>
    </location>
</feature>
<name>L7LNV5_9ACTN</name>
<protein>
    <submittedName>
        <fullName evidence="2">Uncharacterized protein</fullName>
    </submittedName>
</protein>
<feature type="compositionally biased region" description="Low complexity" evidence="1">
    <location>
        <begin position="54"/>
        <end position="77"/>
    </location>
</feature>
<gene>
    <name evidence="2" type="ORF">GSI01S_21_00450</name>
</gene>